<evidence type="ECO:0000256" key="3">
    <source>
        <dbReference type="ARBA" id="ARBA00009560"/>
    </source>
</evidence>
<feature type="domain" description="DNA polymerase alpha/delta/epsilon subunit B" evidence="16">
    <location>
        <begin position="415"/>
        <end position="650"/>
    </location>
</feature>
<gene>
    <name evidence="17" type="ORF">AURANDRAFT_72694</name>
</gene>
<dbReference type="InterPro" id="IPR002490">
    <property type="entry name" value="V-ATPase_116kDa_su"/>
</dbReference>
<evidence type="ECO:0000259" key="16">
    <source>
        <dbReference type="Pfam" id="PF04042"/>
    </source>
</evidence>
<evidence type="ECO:0000256" key="4">
    <source>
        <dbReference type="ARBA" id="ARBA00009904"/>
    </source>
</evidence>
<keyword evidence="11" id="KW-0472">Membrane</keyword>
<evidence type="ECO:0000256" key="10">
    <source>
        <dbReference type="ARBA" id="ARBA00023125"/>
    </source>
</evidence>
<comment type="similarity">
    <text evidence="4">Belongs to the V-ATPase 116 kDa subunit family.</text>
</comment>
<dbReference type="InterPro" id="IPR007185">
    <property type="entry name" value="DNA_pol_a/d/e_bsu"/>
</dbReference>
<dbReference type="eggNOG" id="KOG3818">
    <property type="taxonomic scope" value="Eukaryota"/>
</dbReference>
<evidence type="ECO:0000256" key="5">
    <source>
        <dbReference type="ARBA" id="ARBA00022448"/>
    </source>
</evidence>
<dbReference type="EMBL" id="GL833165">
    <property type="protein sequence ID" value="EGB03654.1"/>
    <property type="molecule type" value="Genomic_DNA"/>
</dbReference>
<reference evidence="17 18" key="1">
    <citation type="journal article" date="2011" name="Proc. Natl. Acad. Sci. U.S.A.">
        <title>Niche of harmful alga Aureococcus anophagefferens revealed through ecogenomics.</title>
        <authorList>
            <person name="Gobler C.J."/>
            <person name="Berry D.L."/>
            <person name="Dyhrman S.T."/>
            <person name="Wilhelm S.W."/>
            <person name="Salamov A."/>
            <person name="Lobanov A.V."/>
            <person name="Zhang Y."/>
            <person name="Collier J.L."/>
            <person name="Wurch L.L."/>
            <person name="Kustka A.B."/>
            <person name="Dill B.D."/>
            <person name="Shah M."/>
            <person name="VerBerkmoes N.C."/>
            <person name="Kuo A."/>
            <person name="Terry A."/>
            <person name="Pangilinan J."/>
            <person name="Lindquist E.A."/>
            <person name="Lucas S."/>
            <person name="Paulsen I.T."/>
            <person name="Hattenrath-Lehmann T.K."/>
            <person name="Talmage S.C."/>
            <person name="Walker E.A."/>
            <person name="Koch F."/>
            <person name="Burson A.M."/>
            <person name="Marcoval M.A."/>
            <person name="Tang Y.Z."/>
            <person name="Lecleir G.R."/>
            <person name="Coyne K.J."/>
            <person name="Berg G.M."/>
            <person name="Bertrand E.M."/>
            <person name="Saito M.A."/>
            <person name="Gladyshev V.N."/>
            <person name="Grigoriev I.V."/>
        </authorList>
    </citation>
    <scope>NUCLEOTIDE SEQUENCE [LARGE SCALE GENOMIC DNA]</scope>
    <source>
        <strain evidence="18">CCMP 1984</strain>
    </source>
</reference>
<accession>F0YMM0</accession>
<keyword evidence="10" id="KW-0238">DNA-binding</keyword>
<evidence type="ECO:0000256" key="15">
    <source>
        <dbReference type="SAM" id="MobiDB-lite"/>
    </source>
</evidence>
<evidence type="ECO:0000256" key="2">
    <source>
        <dbReference type="ARBA" id="ARBA00004141"/>
    </source>
</evidence>
<evidence type="ECO:0000313" key="18">
    <source>
        <dbReference type="Proteomes" id="UP000002729"/>
    </source>
</evidence>
<dbReference type="Pfam" id="PF01496">
    <property type="entry name" value="V_ATPase_I"/>
    <property type="match status" value="1"/>
</dbReference>
<dbReference type="InterPro" id="IPR016266">
    <property type="entry name" value="POLE2"/>
</dbReference>
<feature type="coiled-coil region" evidence="14">
    <location>
        <begin position="125"/>
        <end position="152"/>
    </location>
</feature>
<dbReference type="GO" id="GO:0003677">
    <property type="term" value="F:DNA binding"/>
    <property type="evidence" value="ECO:0007669"/>
    <property type="project" value="UniProtKB-KW"/>
</dbReference>
<dbReference type="Proteomes" id="UP000002729">
    <property type="component" value="Unassembled WGS sequence"/>
</dbReference>
<evidence type="ECO:0000256" key="9">
    <source>
        <dbReference type="ARBA" id="ARBA00023065"/>
    </source>
</evidence>
<keyword evidence="6" id="KW-0812">Transmembrane</keyword>
<protein>
    <recommendedName>
        <fullName evidence="13">DNA polymerase II subunit 2</fullName>
    </recommendedName>
</protein>
<comment type="subcellular location">
    <subcellularLocation>
        <location evidence="2">Membrane</location>
        <topology evidence="2">Multi-pass membrane protein</topology>
    </subcellularLocation>
    <subcellularLocation>
        <location evidence="1">Nucleus</location>
    </subcellularLocation>
</comment>
<dbReference type="GO" id="GO:0046961">
    <property type="term" value="F:proton-transporting ATPase activity, rotational mechanism"/>
    <property type="evidence" value="ECO:0007669"/>
    <property type="project" value="InterPro"/>
</dbReference>
<dbReference type="KEGG" id="aaf:AURANDRAFT_72694"/>
<dbReference type="OrthoDB" id="10254730at2759"/>
<keyword evidence="5" id="KW-0813">Transport</keyword>
<organism evidence="18">
    <name type="scientific">Aureococcus anophagefferens</name>
    <name type="common">Harmful bloom alga</name>
    <dbReference type="NCBI Taxonomy" id="44056"/>
    <lineage>
        <taxon>Eukaryota</taxon>
        <taxon>Sar</taxon>
        <taxon>Stramenopiles</taxon>
        <taxon>Ochrophyta</taxon>
        <taxon>Pelagophyceae</taxon>
        <taxon>Pelagomonadales</taxon>
        <taxon>Pelagomonadaceae</taxon>
        <taxon>Aureococcus</taxon>
    </lineage>
</organism>
<evidence type="ECO:0000256" key="13">
    <source>
        <dbReference type="ARBA" id="ARBA00032930"/>
    </source>
</evidence>
<keyword evidence="9" id="KW-0406">Ion transport</keyword>
<dbReference type="AlphaFoldDB" id="F0YMM0"/>
<dbReference type="PANTHER" id="PTHR12708">
    <property type="entry name" value="DNA POLYMERASE EPSILON SUBUNIT B"/>
    <property type="match status" value="1"/>
</dbReference>
<feature type="compositionally biased region" description="Gly residues" evidence="15">
    <location>
        <begin position="1"/>
        <end position="15"/>
    </location>
</feature>
<evidence type="ECO:0000256" key="7">
    <source>
        <dbReference type="ARBA" id="ARBA00022705"/>
    </source>
</evidence>
<evidence type="ECO:0000256" key="1">
    <source>
        <dbReference type="ARBA" id="ARBA00004123"/>
    </source>
</evidence>
<evidence type="ECO:0000256" key="8">
    <source>
        <dbReference type="ARBA" id="ARBA00022989"/>
    </source>
</evidence>
<comment type="similarity">
    <text evidence="3">Belongs to the DNA polymerase epsilon subunit B family.</text>
</comment>
<sequence length="673" mass="73119">MAGGDDFADGGGSLDIGGLDEGDAGDAGSHPAAFPRLRGNWLSEIARVPGRTVGEAMGSWWRSRDMKYVSLILSEDAAHECDELERKLRYMGKEIDAFGLPIMSRQTGLASLAGPTGPRSGAAVLDTLEAELEKYEEQLLELNNYSKELTTKYNEKIEYQECLEKGKSFFKTEAPRAVGIKVGVPHDKFFDRVPATHRRTSWTNNQGPPFSAFGPTRPPRHVVRGVILLLGKSSSSLLFDSNVNSFCSPSEIISPLSAANVTRRARLDAGSSSSGAGGFFGGSFVSQALADVSKTNHGVATPSIECIDAWLLPQLTYDATTRTCVRPLIVVDSVVKLDISRAETFGGFFAEGMVIIAEGSMGLDGEVFIVDALGHPPFEPRDLAFRAVGGRHLDVFLNNCGVDRDMSRDAPWLVIANCHLDSPAALPRLRSLLVGLALPICEHYCTTKEKVPKRPVIIFLGDFTSRTSANSGAQSVTSSYRFRFGELGAALCAPELDIGQESMASLIDLVFIPGPNDPVAGSPALPRGRLLQQAIQPLVDRIKIKTNGTAPIFTTSPARFRFGHGEEIVFHRDDLLRKLRQLSRHIAGCANHIELVDSSAHLAKTLLDQCHLAPFAPSLSPKHWNYDHTLRLYPPPSILCLSDDTAPPFTTEYENAILLVTAPLSFLDQIQAR</sequence>
<dbReference type="GO" id="GO:0033179">
    <property type="term" value="C:proton-transporting V-type ATPase, V0 domain"/>
    <property type="evidence" value="ECO:0007669"/>
    <property type="project" value="InterPro"/>
</dbReference>
<dbReference type="Pfam" id="PF04042">
    <property type="entry name" value="DNA_pol_E_B"/>
    <property type="match status" value="1"/>
</dbReference>
<dbReference type="GO" id="GO:0006261">
    <property type="term" value="P:DNA-templated DNA replication"/>
    <property type="evidence" value="ECO:0007669"/>
    <property type="project" value="InterPro"/>
</dbReference>
<dbReference type="GO" id="GO:0042276">
    <property type="term" value="P:error-prone translesion synthesis"/>
    <property type="evidence" value="ECO:0007669"/>
    <property type="project" value="TreeGrafter"/>
</dbReference>
<dbReference type="RefSeq" id="XP_009041656.1">
    <property type="nucleotide sequence ID" value="XM_009043408.1"/>
</dbReference>
<evidence type="ECO:0000313" key="17">
    <source>
        <dbReference type="EMBL" id="EGB03654.1"/>
    </source>
</evidence>
<keyword evidence="8" id="KW-1133">Transmembrane helix</keyword>
<evidence type="ECO:0000256" key="12">
    <source>
        <dbReference type="ARBA" id="ARBA00023242"/>
    </source>
</evidence>
<keyword evidence="7" id="KW-0235">DNA replication</keyword>
<keyword evidence="12" id="KW-0539">Nucleus</keyword>
<feature type="region of interest" description="Disordered" evidence="15">
    <location>
        <begin position="1"/>
        <end position="30"/>
    </location>
</feature>
<dbReference type="GO" id="GO:0008622">
    <property type="term" value="C:epsilon DNA polymerase complex"/>
    <property type="evidence" value="ECO:0007669"/>
    <property type="project" value="InterPro"/>
</dbReference>
<proteinExistence type="inferred from homology"/>
<evidence type="ECO:0000256" key="14">
    <source>
        <dbReference type="SAM" id="Coils"/>
    </source>
</evidence>
<keyword evidence="14" id="KW-0175">Coiled coil</keyword>
<evidence type="ECO:0000256" key="6">
    <source>
        <dbReference type="ARBA" id="ARBA00022692"/>
    </source>
</evidence>
<dbReference type="GeneID" id="20228832"/>
<evidence type="ECO:0000256" key="11">
    <source>
        <dbReference type="ARBA" id="ARBA00023136"/>
    </source>
</evidence>
<keyword evidence="18" id="KW-1185">Reference proteome</keyword>
<name>F0YMM0_AURAN</name>
<dbReference type="InParanoid" id="F0YMM0"/>
<dbReference type="PANTHER" id="PTHR12708:SF0">
    <property type="entry name" value="DNA POLYMERASE EPSILON SUBUNIT 2"/>
    <property type="match status" value="1"/>
</dbReference>